<name>A0A6I4NRR7_9FLAO</name>
<feature type="transmembrane region" description="Helical" evidence="2">
    <location>
        <begin position="408"/>
        <end position="427"/>
    </location>
</feature>
<dbReference type="Gene3D" id="3.40.1090.10">
    <property type="entry name" value="Cytosolic phospholipase A2 catalytic domain"/>
    <property type="match status" value="1"/>
</dbReference>
<feature type="domain" description="PNPLA" evidence="3">
    <location>
        <begin position="30"/>
        <end position="309"/>
    </location>
</feature>
<evidence type="ECO:0000256" key="2">
    <source>
        <dbReference type="SAM" id="Phobius"/>
    </source>
</evidence>
<keyword evidence="2" id="KW-0472">Membrane</keyword>
<dbReference type="Proteomes" id="UP000471501">
    <property type="component" value="Unassembled WGS sequence"/>
</dbReference>
<keyword evidence="5" id="KW-1185">Reference proteome</keyword>
<keyword evidence="2" id="KW-0812">Transmembrane</keyword>
<dbReference type="InterPro" id="IPR002641">
    <property type="entry name" value="PNPLA_dom"/>
</dbReference>
<dbReference type="EMBL" id="WSTB01000019">
    <property type="protein sequence ID" value="MWB96821.1"/>
    <property type="molecule type" value="Genomic_DNA"/>
</dbReference>
<evidence type="ECO:0000259" key="3">
    <source>
        <dbReference type="Pfam" id="PF01734"/>
    </source>
</evidence>
<proteinExistence type="predicted"/>
<dbReference type="SUPFAM" id="SSF52151">
    <property type="entry name" value="FabD/lysophospholipase-like"/>
    <property type="match status" value="1"/>
</dbReference>
<accession>A0A6I4NRR7</accession>
<dbReference type="Pfam" id="PF01734">
    <property type="entry name" value="Patatin"/>
    <property type="match status" value="1"/>
</dbReference>
<protein>
    <recommendedName>
        <fullName evidence="3">PNPLA domain-containing protein</fullName>
    </recommendedName>
</protein>
<gene>
    <name evidence="4" type="ORF">GON26_20860</name>
</gene>
<evidence type="ECO:0000313" key="5">
    <source>
        <dbReference type="Proteomes" id="UP000471501"/>
    </source>
</evidence>
<comment type="caution">
    <text evidence="4">The sequence shown here is derived from an EMBL/GenBank/DDBJ whole genome shotgun (WGS) entry which is preliminary data.</text>
</comment>
<sequence length="675" mass="77132">MEQPTTKEIVFGYGAKYVYPENPFESIGFALSGGGFRAASYGLGTLSVFDALKVKDQHNQETSLLHKVKFISSASGGSITLLVYAAAIRKGLSFNEFFKHLNTKLTGEKLLQDALNLLADNTYWEDKSKARNPINAFSKVYHHSLLDFLEPEQKNLGFIMGFDAASQPTHLDEFCFNASEFYSGLSFRFQGANKDWADKKGGQFGSSNIIMNWDDKLESMKTLKRLRLGDIIASSSCFPLGFEPIMYPRDFSYKQGPTIEELKKAMQFKLIKGEEDVVENSSQAKKVTTKQNLEDISEFGLMDGGICDNQGLLSMLHANDRNRPKGYKGLHNRFDLMMVSDVTSFFMDAFKEPVAEENKWNQKTPKVYWSQIKSFAAKVTKGVTIAVVVGAVLTAVSLYLLFIEELTFSSVLLAIVSLLLFGLALLINKKYKDIVEPELGQVLKMESLDDIYKNYFKEDTIYDRIADKLIPYLEIIKLQDLMQMVYTRVKSTEKMVSDVFLKQVRRLIYDRLFSNTAYKYRRLDNTIYRLSKINDKNRRMPQFDNQEGEDKTLYDLRKKEFQKEVKEYCKHSATMSNLADIAFNADTTLWFTAKEETECDKNVRKAIIVCGQFSTCYSLLQYTLSLRHSRNFSGLSQASQDRIESLLEQLKSMMSAFNSNPFFLYNKLTEENSKA</sequence>
<reference evidence="4 5" key="1">
    <citation type="submission" date="2019-12" db="EMBL/GenBank/DDBJ databases">
        <authorList>
            <person name="Kim Y.S."/>
        </authorList>
    </citation>
    <scope>NUCLEOTIDE SEQUENCE [LARGE SCALE GENOMIC DNA]</scope>
    <source>
        <strain evidence="4 5">GA093</strain>
    </source>
</reference>
<dbReference type="AlphaFoldDB" id="A0A6I4NRR7"/>
<dbReference type="InterPro" id="IPR016035">
    <property type="entry name" value="Acyl_Trfase/lysoPLipase"/>
</dbReference>
<keyword evidence="1" id="KW-0443">Lipid metabolism</keyword>
<dbReference type="RefSeq" id="WP_160376706.1">
    <property type="nucleotide sequence ID" value="NZ_WSTB01000019.1"/>
</dbReference>
<organism evidence="4 5">
    <name type="scientific">Flavobacterium hydrocarbonoxydans</name>
    <dbReference type="NCBI Taxonomy" id="2683249"/>
    <lineage>
        <taxon>Bacteria</taxon>
        <taxon>Pseudomonadati</taxon>
        <taxon>Bacteroidota</taxon>
        <taxon>Flavobacteriia</taxon>
        <taxon>Flavobacteriales</taxon>
        <taxon>Flavobacteriaceae</taxon>
        <taxon>Flavobacterium</taxon>
    </lineage>
</organism>
<evidence type="ECO:0000256" key="1">
    <source>
        <dbReference type="ARBA" id="ARBA00023098"/>
    </source>
</evidence>
<feature type="transmembrane region" description="Helical" evidence="2">
    <location>
        <begin position="383"/>
        <end position="402"/>
    </location>
</feature>
<dbReference type="GO" id="GO:0006629">
    <property type="term" value="P:lipid metabolic process"/>
    <property type="evidence" value="ECO:0007669"/>
    <property type="project" value="UniProtKB-KW"/>
</dbReference>
<keyword evidence="2" id="KW-1133">Transmembrane helix</keyword>
<evidence type="ECO:0000313" key="4">
    <source>
        <dbReference type="EMBL" id="MWB96821.1"/>
    </source>
</evidence>